<feature type="compositionally biased region" description="Polar residues" evidence="2">
    <location>
        <begin position="501"/>
        <end position="511"/>
    </location>
</feature>
<feature type="domain" description="Myb-like" evidence="3">
    <location>
        <begin position="85"/>
        <end position="142"/>
    </location>
</feature>
<dbReference type="Proteomes" id="UP001176521">
    <property type="component" value="Unassembled WGS sequence"/>
</dbReference>
<organism evidence="4 5">
    <name type="scientific">Tilletia horrida</name>
    <dbReference type="NCBI Taxonomy" id="155126"/>
    <lineage>
        <taxon>Eukaryota</taxon>
        <taxon>Fungi</taxon>
        <taxon>Dikarya</taxon>
        <taxon>Basidiomycota</taxon>
        <taxon>Ustilaginomycotina</taxon>
        <taxon>Exobasidiomycetes</taxon>
        <taxon>Tilletiales</taxon>
        <taxon>Tilletiaceae</taxon>
        <taxon>Tilletia</taxon>
    </lineage>
</organism>
<dbReference type="Pfam" id="PF00249">
    <property type="entry name" value="Myb_DNA-binding"/>
    <property type="match status" value="2"/>
</dbReference>
<feature type="compositionally biased region" description="Basic residues" evidence="2">
    <location>
        <begin position="237"/>
        <end position="247"/>
    </location>
</feature>
<dbReference type="PANTHER" id="PTHR46734:SF1">
    <property type="entry name" value="TELOMERIC REPEAT-BINDING FACTOR 1"/>
    <property type="match status" value="1"/>
</dbReference>
<dbReference type="Gene3D" id="1.10.246.220">
    <property type="match status" value="1"/>
</dbReference>
<comment type="caution">
    <text evidence="4">The sequence shown here is derived from an EMBL/GenBank/DDBJ whole genome shotgun (WGS) entry which is preliminary data.</text>
</comment>
<protein>
    <recommendedName>
        <fullName evidence="3">Myb-like domain-containing protein</fullName>
    </recommendedName>
</protein>
<dbReference type="InterPro" id="IPR052450">
    <property type="entry name" value="TRBD-Containing_Protein"/>
</dbReference>
<feature type="compositionally biased region" description="Polar residues" evidence="2">
    <location>
        <begin position="473"/>
        <end position="484"/>
    </location>
</feature>
<evidence type="ECO:0000259" key="3">
    <source>
        <dbReference type="PROSITE" id="PS50090"/>
    </source>
</evidence>
<feature type="compositionally biased region" description="Low complexity" evidence="2">
    <location>
        <begin position="39"/>
        <end position="57"/>
    </location>
</feature>
<dbReference type="InterPro" id="IPR009057">
    <property type="entry name" value="Homeodomain-like_sf"/>
</dbReference>
<evidence type="ECO:0000256" key="2">
    <source>
        <dbReference type="SAM" id="MobiDB-lite"/>
    </source>
</evidence>
<reference evidence="4" key="1">
    <citation type="journal article" date="2023" name="PhytoFront">
        <title>Draft Genome Resources of Seven Strains of Tilletia horrida, Causal Agent of Kernel Smut of Rice.</title>
        <authorList>
            <person name="Khanal S."/>
            <person name="Antony Babu S."/>
            <person name="Zhou X.G."/>
        </authorList>
    </citation>
    <scope>NUCLEOTIDE SEQUENCE</scope>
    <source>
        <strain evidence="4">TX3</strain>
    </source>
</reference>
<evidence type="ECO:0000313" key="4">
    <source>
        <dbReference type="EMBL" id="KAK0539304.1"/>
    </source>
</evidence>
<dbReference type="EMBL" id="JAPDMQ010000033">
    <property type="protein sequence ID" value="KAK0539304.1"/>
    <property type="molecule type" value="Genomic_DNA"/>
</dbReference>
<dbReference type="CDD" id="cd11660">
    <property type="entry name" value="SANT_TRF"/>
    <property type="match status" value="2"/>
</dbReference>
<keyword evidence="1" id="KW-0539">Nucleus</keyword>
<feature type="domain" description="Myb-like" evidence="3">
    <location>
        <begin position="179"/>
        <end position="228"/>
    </location>
</feature>
<feature type="region of interest" description="Disordered" evidence="2">
    <location>
        <begin position="473"/>
        <end position="514"/>
    </location>
</feature>
<dbReference type="SMART" id="SM00717">
    <property type="entry name" value="SANT"/>
    <property type="match status" value="2"/>
</dbReference>
<evidence type="ECO:0000256" key="1">
    <source>
        <dbReference type="ARBA" id="ARBA00023242"/>
    </source>
</evidence>
<feature type="region of interest" description="Disordered" evidence="2">
    <location>
        <begin position="231"/>
        <end position="258"/>
    </location>
</feature>
<keyword evidence="5" id="KW-1185">Reference proteome</keyword>
<feature type="region of interest" description="Disordered" evidence="2">
    <location>
        <begin position="305"/>
        <end position="328"/>
    </location>
</feature>
<dbReference type="PROSITE" id="PS50090">
    <property type="entry name" value="MYB_LIKE"/>
    <property type="match status" value="2"/>
</dbReference>
<sequence>MDPMSSHAYDLAREMHSDVAMLASANSSIAHSHSHSHSYSHPATPTIPSPTSSIPPSGQMMQGVLPAAGQCQQTSQQQQQQQQQQPPFHKHFWTEDETNALVEGCNKHGIGNWKAMLLDKDLSHRFAERTAGDLKDRFRTYFPDTYHEVYPNAKTHHSHRVRGKDSAGHSIFQKVKPNQRRPFSPAEDEAIKRGYEKHGSHWSIIARDPIFGGLRRATDLRDRFRNAFPAEYEKAGYKPRPKPKRDRRPSANQVPSAPESLINFDTSMSVLDSSAGMGSVVVSSSSSPNTNMMAALGGLQRSFSSKRATPKVSNFDLTPSSETDPNEMNDVLTRSFSGSLPTAERAVVGPMTNTPAMVPQPGFLPRAQSAIDGHSPFRPTIWSSAMDAFLDPVQDLLDPVAPTSSMWNPFLSGLNGTPSLSTSVAPSHHPFAGDLHHHSVTNFSIDDLPKFIDMGSMHLPPLLSNWLDGSATAGPSNHTTNTSMIAGPSSAPSHPGRSVSEGHTTTLSSAPSVAEASDLAVVGTEIDRPSSSDQLHHHHHPEAYGHFANMHSAPSLGTFNTGSPTASPFW</sequence>
<dbReference type="InterPro" id="IPR001005">
    <property type="entry name" value="SANT/Myb"/>
</dbReference>
<name>A0AAN6JMB6_9BASI</name>
<feature type="region of interest" description="Disordered" evidence="2">
    <location>
        <begin position="154"/>
        <end position="185"/>
    </location>
</feature>
<dbReference type="AlphaFoldDB" id="A0AAN6JMB6"/>
<evidence type="ECO:0000313" key="5">
    <source>
        <dbReference type="Proteomes" id="UP001176521"/>
    </source>
</evidence>
<accession>A0AAN6JMB6</accession>
<gene>
    <name evidence="4" type="ORF">OC842_001008</name>
</gene>
<dbReference type="PANTHER" id="PTHR46734">
    <property type="entry name" value="TELOMERIC REPEAT-BINDING FACTOR 1 TERF1"/>
    <property type="match status" value="1"/>
</dbReference>
<feature type="compositionally biased region" description="Low complexity" evidence="2">
    <location>
        <begin position="70"/>
        <end position="85"/>
    </location>
</feature>
<feature type="region of interest" description="Disordered" evidence="2">
    <location>
        <begin position="28"/>
        <end position="88"/>
    </location>
</feature>
<dbReference type="SUPFAM" id="SSF46689">
    <property type="entry name" value="Homeodomain-like"/>
    <property type="match status" value="2"/>
</dbReference>
<feature type="compositionally biased region" description="Polar residues" evidence="2">
    <location>
        <begin position="305"/>
        <end position="323"/>
    </location>
</feature>
<dbReference type="Gene3D" id="1.10.10.60">
    <property type="entry name" value="Homeodomain-like"/>
    <property type="match status" value="1"/>
</dbReference>
<proteinExistence type="predicted"/>